<dbReference type="EMBL" id="JBJKFK010000064">
    <property type="protein sequence ID" value="KAL3320280.1"/>
    <property type="molecule type" value="Genomic_DNA"/>
</dbReference>
<feature type="coiled-coil region" evidence="1">
    <location>
        <begin position="89"/>
        <end position="120"/>
    </location>
</feature>
<keyword evidence="3" id="KW-1185">Reference proteome</keyword>
<comment type="caution">
    <text evidence="2">The sequence shown here is derived from an EMBL/GenBank/DDBJ whole genome shotgun (WGS) entry which is preliminary data.</text>
</comment>
<protein>
    <submittedName>
        <fullName evidence="2">Uncharacterized protein</fullName>
    </submittedName>
</protein>
<evidence type="ECO:0000313" key="2">
    <source>
        <dbReference type="EMBL" id="KAL3320280.1"/>
    </source>
</evidence>
<evidence type="ECO:0000313" key="3">
    <source>
        <dbReference type="Proteomes" id="UP001626550"/>
    </source>
</evidence>
<organism evidence="2 3">
    <name type="scientific">Cichlidogyrus casuarinus</name>
    <dbReference type="NCBI Taxonomy" id="1844966"/>
    <lineage>
        <taxon>Eukaryota</taxon>
        <taxon>Metazoa</taxon>
        <taxon>Spiralia</taxon>
        <taxon>Lophotrochozoa</taxon>
        <taxon>Platyhelminthes</taxon>
        <taxon>Monogenea</taxon>
        <taxon>Monopisthocotylea</taxon>
        <taxon>Dactylogyridea</taxon>
        <taxon>Ancyrocephalidae</taxon>
        <taxon>Cichlidogyrus</taxon>
    </lineage>
</organism>
<accession>A0ABD2QL67</accession>
<name>A0ABD2QL67_9PLAT</name>
<proteinExistence type="predicted"/>
<sequence length="557" mass="64506">MEVLSEAVTTLKSRLSCYENHHNDEKILSENAFNSTLAEVSELKSSVERLSRNEDILKQSAEESAKKLTELQEMLSMRDEALLSRTNELQNMEKKLEFQKTDYEKLIRDKETEINFLRESVDKAVVDYDANEKLQHMNHNLINNIDSTLLVINATNSYLKDASSEICELKLGEFIPEDSGLRTELECLVAAVQEIVEKKRNIEQDKQKMHILGLEVDEYAKSSTNLKQLVLQKDSQVASLSEELSKEQNITKELQSNIESLNEKSNKMKQLLVRLKKELSDKDKLIENARKQEQEANGNLIQAEQKLSKVISNQSRDTGIVDTLRNSVDALHEELATKSRQSERQLDSISKSRDLLKVQLESLKEEFAEYKVKAETALSFQSDQSALVDEYERILSVEREEHSKLRDKCQVNEIKLPELQSSISLLQNQREMLQQQITNLQKQLKTEADQYSTKIDRMEQEMDQLKVTPKVSVDESFEQRLKQNLEKQIRQEVEQQTKLECNLRISQLESDHRYKLDALVERYETQITALHDKLSQAKIRKEQEDKTPDLLLDMSVS</sequence>
<feature type="coiled-coil region" evidence="1">
    <location>
        <begin position="237"/>
        <end position="540"/>
    </location>
</feature>
<gene>
    <name evidence="2" type="ORF">Ciccas_001052</name>
</gene>
<dbReference type="Proteomes" id="UP001626550">
    <property type="component" value="Unassembled WGS sequence"/>
</dbReference>
<keyword evidence="1" id="KW-0175">Coiled coil</keyword>
<dbReference type="AlphaFoldDB" id="A0ABD2QL67"/>
<evidence type="ECO:0000256" key="1">
    <source>
        <dbReference type="SAM" id="Coils"/>
    </source>
</evidence>
<reference evidence="2 3" key="1">
    <citation type="submission" date="2024-11" db="EMBL/GenBank/DDBJ databases">
        <title>Adaptive evolution of stress response genes in parasites aligns with host niche diversity.</title>
        <authorList>
            <person name="Hahn C."/>
            <person name="Resl P."/>
        </authorList>
    </citation>
    <scope>NUCLEOTIDE SEQUENCE [LARGE SCALE GENOMIC DNA]</scope>
    <source>
        <strain evidence="2">EGGRZ-B1_66</strain>
        <tissue evidence="2">Body</tissue>
    </source>
</reference>